<dbReference type="Proteomes" id="UP001185012">
    <property type="component" value="Unassembled WGS sequence"/>
</dbReference>
<feature type="domain" description="HD/PDEase" evidence="2">
    <location>
        <begin position="24"/>
        <end position="157"/>
    </location>
</feature>
<dbReference type="EC" id="3.1.3.89" evidence="3"/>
<dbReference type="InterPro" id="IPR003607">
    <property type="entry name" value="HD/PDEase_dom"/>
</dbReference>
<evidence type="ECO:0000256" key="1">
    <source>
        <dbReference type="ARBA" id="ARBA00022801"/>
    </source>
</evidence>
<dbReference type="EMBL" id="JAVDQG010000003">
    <property type="protein sequence ID" value="MDR6225816.1"/>
    <property type="molecule type" value="Genomic_DNA"/>
</dbReference>
<keyword evidence="1 3" id="KW-0378">Hydrolase</keyword>
<name>A0ABU1IM88_9BACL</name>
<comment type="caution">
    <text evidence="3">The sequence shown here is derived from an EMBL/GenBank/DDBJ whole genome shotgun (WGS) entry which is preliminary data.</text>
</comment>
<gene>
    <name evidence="3" type="ORF">JOE21_001814</name>
</gene>
<proteinExistence type="predicted"/>
<reference evidence="3 4" key="1">
    <citation type="submission" date="2023-07" db="EMBL/GenBank/DDBJ databases">
        <title>Genomic Encyclopedia of Type Strains, Phase IV (KMG-IV): sequencing the most valuable type-strain genomes for metagenomic binning, comparative biology and taxonomic classification.</title>
        <authorList>
            <person name="Goeker M."/>
        </authorList>
    </citation>
    <scope>NUCLEOTIDE SEQUENCE [LARGE SCALE GENOMIC DNA]</scope>
    <source>
        <strain evidence="3 4">DSM 45903</strain>
    </source>
</reference>
<dbReference type="SMART" id="SM00471">
    <property type="entry name" value="HDc"/>
    <property type="match status" value="1"/>
</dbReference>
<keyword evidence="4" id="KW-1185">Reference proteome</keyword>
<dbReference type="InterPro" id="IPR039356">
    <property type="entry name" value="YfbR/HDDC2"/>
</dbReference>
<dbReference type="NCBIfam" id="NF003009">
    <property type="entry name" value="PRK03826.1"/>
    <property type="match status" value="1"/>
</dbReference>
<sequence length="201" mass="23140">MNPFFAYLFRLRFIRRWSLMRNVMPENVAEHSFHVALLTHALCTIGSEVFKKEVPVERAVTMALFHDATEVITGDIPSPVKHHNPRISKGFHEIESLAAERMSEMIPEALRQSYRPLINHAESDVYRWVKGADLLDGYLKCVSEISAGNREFAVAKEDLKKRLDGLDMPEVDYFLEHFAPSFHQTLDEISEPMYKTNMADS</sequence>
<accession>A0ABU1IM88</accession>
<evidence type="ECO:0000313" key="3">
    <source>
        <dbReference type="EMBL" id="MDR6225816.1"/>
    </source>
</evidence>
<protein>
    <submittedName>
        <fullName evidence="3">5'-deoxynucleotidase</fullName>
        <ecNumber evidence="3">3.1.3.89</ecNumber>
    </submittedName>
</protein>
<dbReference type="PANTHER" id="PTHR11845">
    <property type="entry name" value="5'-DEOXYNUCLEOTIDASE HDDC2"/>
    <property type="match status" value="1"/>
</dbReference>
<organism evidence="3 4">
    <name type="scientific">Desmospora profundinema</name>
    <dbReference type="NCBI Taxonomy" id="1571184"/>
    <lineage>
        <taxon>Bacteria</taxon>
        <taxon>Bacillati</taxon>
        <taxon>Bacillota</taxon>
        <taxon>Bacilli</taxon>
        <taxon>Bacillales</taxon>
        <taxon>Thermoactinomycetaceae</taxon>
        <taxon>Desmospora</taxon>
    </lineage>
</organism>
<dbReference type="SUPFAM" id="SSF109604">
    <property type="entry name" value="HD-domain/PDEase-like"/>
    <property type="match status" value="1"/>
</dbReference>
<dbReference type="GO" id="GO:0002953">
    <property type="term" value="F:5'-deoxynucleotidase activity"/>
    <property type="evidence" value="ECO:0007669"/>
    <property type="project" value="UniProtKB-EC"/>
</dbReference>
<dbReference type="Gene3D" id="1.10.3210.10">
    <property type="entry name" value="Hypothetical protein af1432"/>
    <property type="match status" value="1"/>
</dbReference>
<evidence type="ECO:0000259" key="2">
    <source>
        <dbReference type="SMART" id="SM00471"/>
    </source>
</evidence>
<dbReference type="PANTHER" id="PTHR11845:SF13">
    <property type="entry name" value="5'-DEOXYNUCLEOTIDASE HDDC2"/>
    <property type="match status" value="1"/>
</dbReference>
<dbReference type="Pfam" id="PF12917">
    <property type="entry name" value="YfbR-like"/>
    <property type="match status" value="1"/>
</dbReference>
<evidence type="ECO:0000313" key="4">
    <source>
        <dbReference type="Proteomes" id="UP001185012"/>
    </source>
</evidence>